<keyword evidence="5" id="KW-1185">Reference proteome</keyword>
<dbReference type="EMBL" id="BAAAHC010000010">
    <property type="protein sequence ID" value="GAA0524226.1"/>
    <property type="molecule type" value="Genomic_DNA"/>
</dbReference>
<dbReference type="AlphaFoldDB" id="A0A917NI30"/>
<dbReference type="SMART" id="SM00953">
    <property type="entry name" value="RES"/>
    <property type="match status" value="1"/>
</dbReference>
<organism evidence="3 4">
    <name type="scientific">Saccharopolyspora thermophila</name>
    <dbReference type="NCBI Taxonomy" id="89367"/>
    <lineage>
        <taxon>Bacteria</taxon>
        <taxon>Bacillati</taxon>
        <taxon>Actinomycetota</taxon>
        <taxon>Actinomycetes</taxon>
        <taxon>Pseudonocardiales</taxon>
        <taxon>Pseudonocardiaceae</taxon>
        <taxon>Saccharopolyspora</taxon>
    </lineage>
</organism>
<protein>
    <recommendedName>
        <fullName evidence="1">RES domain-containing protein</fullName>
    </recommendedName>
</protein>
<reference evidence="2" key="5">
    <citation type="submission" date="2023-12" db="EMBL/GenBank/DDBJ databases">
        <authorList>
            <person name="Sun Q."/>
            <person name="Inoue M."/>
        </authorList>
    </citation>
    <scope>NUCLEOTIDE SEQUENCE</scope>
    <source>
        <strain evidence="2">JCM 10664</strain>
    </source>
</reference>
<dbReference type="Proteomes" id="UP001500220">
    <property type="component" value="Unassembled WGS sequence"/>
</dbReference>
<dbReference type="Pfam" id="PF08808">
    <property type="entry name" value="RES"/>
    <property type="match status" value="1"/>
</dbReference>
<reference evidence="3" key="4">
    <citation type="submission" date="2020-09" db="EMBL/GenBank/DDBJ databases">
        <authorList>
            <person name="Sun Q."/>
            <person name="Zhou Y."/>
        </authorList>
    </citation>
    <scope>NUCLEOTIDE SEQUENCE</scope>
    <source>
        <strain evidence="3">CGMCC 4.7206</strain>
    </source>
</reference>
<dbReference type="InterPro" id="IPR014914">
    <property type="entry name" value="RES_dom"/>
</dbReference>
<evidence type="ECO:0000313" key="3">
    <source>
        <dbReference type="EMBL" id="GGJ02792.1"/>
    </source>
</evidence>
<dbReference type="RefSeq" id="WP_188990896.1">
    <property type="nucleotide sequence ID" value="NZ_BAAAHC010000010.1"/>
</dbReference>
<sequence>MPQATPPQSFQANPTKYVLPADTTLFRVHHRERGATEFKPAQVGADSPGGRFDGTAADPFPSYYAALHATTALAEVLLRNLGFGHDGQRLIRRMQIAEKRLSAVRTARELNLVSLLTGPDLAAVAQDSWLVDAEGREAYELTRRWAAWIRAQAQWADGLIWPSKRDTGNPAIVLFGDRCGADGLDGEDPELQIDLDTPIGEAWLNRMLAPYRAVVAPKPA</sequence>
<name>A0A917NI30_9PSEU</name>
<reference evidence="5" key="3">
    <citation type="journal article" date="2019" name="Int. J. Syst. Evol. Microbiol.">
        <title>The Global Catalogue of Microorganisms (GCM) 10K type strain sequencing project: providing services to taxonomists for standard genome sequencing and annotation.</title>
        <authorList>
            <consortium name="The Broad Institute Genomics Platform"/>
            <consortium name="The Broad Institute Genome Sequencing Center for Infectious Disease"/>
            <person name="Wu L."/>
            <person name="Ma J."/>
        </authorList>
    </citation>
    <scope>NUCLEOTIDE SEQUENCE [LARGE SCALE GENOMIC DNA]</scope>
    <source>
        <strain evidence="5">JCM 10664</strain>
    </source>
</reference>
<gene>
    <name evidence="2" type="ORF">GCM10009545_28110</name>
    <name evidence="3" type="ORF">GCM10011581_44830</name>
</gene>
<comment type="caution">
    <text evidence="3">The sequence shown here is derived from an EMBL/GenBank/DDBJ whole genome shotgun (WGS) entry which is preliminary data.</text>
</comment>
<dbReference type="EMBL" id="BMMT01000020">
    <property type="protein sequence ID" value="GGJ02792.1"/>
    <property type="molecule type" value="Genomic_DNA"/>
</dbReference>
<evidence type="ECO:0000259" key="1">
    <source>
        <dbReference type="SMART" id="SM00953"/>
    </source>
</evidence>
<dbReference type="Proteomes" id="UP000597989">
    <property type="component" value="Unassembled WGS sequence"/>
</dbReference>
<evidence type="ECO:0000313" key="4">
    <source>
        <dbReference type="Proteomes" id="UP000597989"/>
    </source>
</evidence>
<feature type="domain" description="RES" evidence="1">
    <location>
        <begin position="40"/>
        <end position="187"/>
    </location>
</feature>
<reference evidence="2" key="1">
    <citation type="journal article" date="2014" name="Int. J. Syst. Evol. Microbiol.">
        <title>Complete genome of a new Firmicutes species belonging to the dominant human colonic microbiota ('Ruminococcus bicirculans') reveals two chromosomes and a selective capacity to utilize plant glucans.</title>
        <authorList>
            <consortium name="NISC Comparative Sequencing Program"/>
            <person name="Wegmann U."/>
            <person name="Louis P."/>
            <person name="Goesmann A."/>
            <person name="Henrissat B."/>
            <person name="Duncan S.H."/>
            <person name="Flint H.J."/>
        </authorList>
    </citation>
    <scope>NUCLEOTIDE SEQUENCE</scope>
    <source>
        <strain evidence="2">JCM 10664</strain>
    </source>
</reference>
<accession>A0A917NI30</accession>
<evidence type="ECO:0000313" key="2">
    <source>
        <dbReference type="EMBL" id="GAA0524226.1"/>
    </source>
</evidence>
<evidence type="ECO:0000313" key="5">
    <source>
        <dbReference type="Proteomes" id="UP001500220"/>
    </source>
</evidence>
<proteinExistence type="predicted"/>
<reference evidence="3 4" key="2">
    <citation type="journal article" date="2014" name="Int. J. Syst. Evol. Microbiol.">
        <title>Complete genome sequence of Corynebacterium casei LMG S-19264T (=DSM 44701T), isolated from a smear-ripened cheese.</title>
        <authorList>
            <consortium name="US DOE Joint Genome Institute (JGI-PGF)"/>
            <person name="Walter F."/>
            <person name="Albersmeier A."/>
            <person name="Kalinowski J."/>
            <person name="Ruckert C."/>
        </authorList>
    </citation>
    <scope>NUCLEOTIDE SEQUENCE [LARGE SCALE GENOMIC DNA]</scope>
    <source>
        <strain evidence="3 4">CGMCC 4.7206</strain>
    </source>
</reference>